<reference evidence="6 7" key="1">
    <citation type="submission" date="2013-04" db="EMBL/GenBank/DDBJ databases">
        <title>The Genome Sequence of Sutterella wadsworthensis HGA0223.</title>
        <authorList>
            <consortium name="The Broad Institute Genomics Platform"/>
            <person name="Earl A."/>
            <person name="Ward D."/>
            <person name="Feldgarden M."/>
            <person name="Gevers D."/>
            <person name="Schmidt T.M."/>
            <person name="Dover J."/>
            <person name="Dai D."/>
            <person name="Walker B."/>
            <person name="Young S."/>
            <person name="Zeng Q."/>
            <person name="Gargeya S."/>
            <person name="Fitzgerald M."/>
            <person name="Haas B."/>
            <person name="Abouelleil A."/>
            <person name="Allen A.W."/>
            <person name="Alvarado L."/>
            <person name="Arachchi H.M."/>
            <person name="Berlin A.M."/>
            <person name="Chapman S.B."/>
            <person name="Gainer-Dewar J."/>
            <person name="Goldberg J."/>
            <person name="Griggs A."/>
            <person name="Gujja S."/>
            <person name="Hansen M."/>
            <person name="Howarth C."/>
            <person name="Imamovic A."/>
            <person name="Ireland A."/>
            <person name="Larimer J."/>
            <person name="McCowan C."/>
            <person name="Murphy C."/>
            <person name="Pearson M."/>
            <person name="Poon T.W."/>
            <person name="Priest M."/>
            <person name="Roberts A."/>
            <person name="Saif S."/>
            <person name="Shea T."/>
            <person name="Sisk P."/>
            <person name="Sykes S."/>
            <person name="Wortman J."/>
            <person name="Nusbaum C."/>
            <person name="Birren B."/>
        </authorList>
    </citation>
    <scope>NUCLEOTIDE SEQUENCE [LARGE SCALE GENOMIC DNA]</scope>
    <source>
        <strain evidence="6 7">HGA0223</strain>
    </source>
</reference>
<dbReference type="GO" id="GO:0051087">
    <property type="term" value="F:protein-folding chaperone binding"/>
    <property type="evidence" value="ECO:0007669"/>
    <property type="project" value="InterPro"/>
</dbReference>
<dbReference type="STRING" id="1203554.HMPREF1476_01947"/>
<evidence type="ECO:0000256" key="1">
    <source>
        <dbReference type="ARBA" id="ARBA00010476"/>
    </source>
</evidence>
<dbReference type="Pfam" id="PF07743">
    <property type="entry name" value="HSCB_C"/>
    <property type="match status" value="1"/>
</dbReference>
<dbReference type="SUPFAM" id="SSF47144">
    <property type="entry name" value="HSC20 (HSCB), C-terminal oligomerisation domain"/>
    <property type="match status" value="1"/>
</dbReference>
<keyword evidence="7" id="KW-1185">Reference proteome</keyword>
<dbReference type="Gene3D" id="1.10.287.110">
    <property type="entry name" value="DnaJ domain"/>
    <property type="match status" value="1"/>
</dbReference>
<dbReference type="SUPFAM" id="SSF46565">
    <property type="entry name" value="Chaperone J-domain"/>
    <property type="match status" value="1"/>
</dbReference>
<comment type="caution">
    <text evidence="6">The sequence shown here is derived from an EMBL/GenBank/DDBJ whole genome shotgun (WGS) entry which is preliminary data.</text>
</comment>
<dbReference type="Pfam" id="PF00226">
    <property type="entry name" value="DnaJ"/>
    <property type="match status" value="1"/>
</dbReference>
<proteinExistence type="inferred from homology"/>
<dbReference type="InterPro" id="IPR036386">
    <property type="entry name" value="HscB_C_sf"/>
</dbReference>
<dbReference type="InterPro" id="IPR001623">
    <property type="entry name" value="DnaJ_domain"/>
</dbReference>
<dbReference type="EMBL" id="ATCF01000028">
    <property type="protein sequence ID" value="EPD98002.1"/>
    <property type="molecule type" value="Genomic_DNA"/>
</dbReference>
<keyword evidence="2 4" id="KW-0143">Chaperone</keyword>
<dbReference type="GO" id="GO:0044571">
    <property type="term" value="P:[2Fe-2S] cluster assembly"/>
    <property type="evidence" value="ECO:0007669"/>
    <property type="project" value="InterPro"/>
</dbReference>
<dbReference type="PROSITE" id="PS50076">
    <property type="entry name" value="DNAJ_2"/>
    <property type="match status" value="1"/>
</dbReference>
<dbReference type="InterPro" id="IPR004640">
    <property type="entry name" value="HscB"/>
</dbReference>
<dbReference type="GO" id="GO:0051259">
    <property type="term" value="P:protein complex oligomerization"/>
    <property type="evidence" value="ECO:0007669"/>
    <property type="project" value="InterPro"/>
</dbReference>
<name>S3BV46_9BURK</name>
<feature type="domain" description="J" evidence="5">
    <location>
        <begin position="5"/>
        <end position="77"/>
    </location>
</feature>
<dbReference type="NCBIfam" id="TIGR00714">
    <property type="entry name" value="hscB"/>
    <property type="match status" value="1"/>
</dbReference>
<dbReference type="CDD" id="cd06257">
    <property type="entry name" value="DnaJ"/>
    <property type="match status" value="1"/>
</dbReference>
<accession>S3BV46</accession>
<dbReference type="InterPro" id="IPR036869">
    <property type="entry name" value="J_dom_sf"/>
</dbReference>
<dbReference type="PANTHER" id="PTHR14021">
    <property type="entry name" value="IRON-SULFUR CLUSTER CO-CHAPERONE PROTEIN HSCB"/>
    <property type="match status" value="1"/>
</dbReference>
<comment type="function">
    <text evidence="3 4">Co-chaperone involved in the maturation of iron-sulfur cluster-containing proteins. Seems to help targeting proteins to be folded toward HscA.</text>
</comment>
<dbReference type="eggNOG" id="COG1076">
    <property type="taxonomic scope" value="Bacteria"/>
</dbReference>
<dbReference type="HAMAP" id="MF_00682">
    <property type="entry name" value="HscB"/>
    <property type="match status" value="1"/>
</dbReference>
<comment type="subunit">
    <text evidence="4">Interacts with HscA and stimulates its ATPase activity.</text>
</comment>
<dbReference type="Gene3D" id="1.20.1280.20">
    <property type="entry name" value="HscB, C-terminal domain"/>
    <property type="match status" value="1"/>
</dbReference>
<dbReference type="AlphaFoldDB" id="S3BV46"/>
<evidence type="ECO:0000313" key="7">
    <source>
        <dbReference type="Proteomes" id="UP000014400"/>
    </source>
</evidence>
<protein>
    <recommendedName>
        <fullName evidence="4">Co-chaperone protein HscB homolog</fullName>
    </recommendedName>
</protein>
<organism evidence="6 7">
    <name type="scientific">Sutterella wadsworthensis HGA0223</name>
    <dbReference type="NCBI Taxonomy" id="1203554"/>
    <lineage>
        <taxon>Bacteria</taxon>
        <taxon>Pseudomonadati</taxon>
        <taxon>Pseudomonadota</taxon>
        <taxon>Betaproteobacteria</taxon>
        <taxon>Burkholderiales</taxon>
        <taxon>Sutterellaceae</taxon>
        <taxon>Sutterella</taxon>
    </lineage>
</organism>
<dbReference type="HOGENOM" id="CLU_068529_2_1_4"/>
<dbReference type="PANTHER" id="PTHR14021:SF15">
    <property type="entry name" value="IRON-SULFUR CLUSTER CO-CHAPERONE PROTEIN HSCB"/>
    <property type="match status" value="1"/>
</dbReference>
<evidence type="ECO:0000259" key="5">
    <source>
        <dbReference type="PROSITE" id="PS50076"/>
    </source>
</evidence>
<dbReference type="PATRIC" id="fig|1203554.3.peg.2030"/>
<dbReference type="InterPro" id="IPR009073">
    <property type="entry name" value="HscB_oligo_C"/>
</dbReference>
<dbReference type="GO" id="GO:1990230">
    <property type="term" value="C:iron-sulfur cluster transfer complex"/>
    <property type="evidence" value="ECO:0007669"/>
    <property type="project" value="TreeGrafter"/>
</dbReference>
<gene>
    <name evidence="4" type="primary">hscB</name>
    <name evidence="6" type="ORF">HMPREF1476_01947</name>
</gene>
<dbReference type="Proteomes" id="UP000014400">
    <property type="component" value="Unassembled WGS sequence"/>
</dbReference>
<sequence length="164" mass="18601">MAQMTPFELFGLKPAFKVDLEALHAAHERAILQVHPDRFADRPAAERRVAEQWASRINEAYAVLKDPVKRAVWLCEAAGRSVGAETNTRMPTDFLMQQMAWREAMDDACGDDEKNAVRDEARGAADKVLEALSSAIDETHDWDKAVDLTRRLMFIERFLEQNAD</sequence>
<dbReference type="RefSeq" id="WP_016475038.1">
    <property type="nucleotide sequence ID" value="NZ_KE150480.1"/>
</dbReference>
<evidence type="ECO:0000256" key="3">
    <source>
        <dbReference type="ARBA" id="ARBA00025596"/>
    </source>
</evidence>
<evidence type="ECO:0000313" key="6">
    <source>
        <dbReference type="EMBL" id="EPD98002.1"/>
    </source>
</evidence>
<comment type="similarity">
    <text evidence="1 4">Belongs to the HscB family.</text>
</comment>
<dbReference type="SMART" id="SM00271">
    <property type="entry name" value="DnaJ"/>
    <property type="match status" value="1"/>
</dbReference>
<evidence type="ECO:0000256" key="2">
    <source>
        <dbReference type="ARBA" id="ARBA00023186"/>
    </source>
</evidence>
<evidence type="ECO:0000256" key="4">
    <source>
        <dbReference type="HAMAP-Rule" id="MF_00682"/>
    </source>
</evidence>
<dbReference type="GO" id="GO:0001671">
    <property type="term" value="F:ATPase activator activity"/>
    <property type="evidence" value="ECO:0007669"/>
    <property type="project" value="InterPro"/>
</dbReference>
<dbReference type="GO" id="GO:0006457">
    <property type="term" value="P:protein folding"/>
    <property type="evidence" value="ECO:0007669"/>
    <property type="project" value="UniProtKB-UniRule"/>
</dbReference>